<feature type="compositionally biased region" description="Polar residues" evidence="1">
    <location>
        <begin position="28"/>
        <end position="54"/>
    </location>
</feature>
<feature type="domain" description="DUF8135" evidence="2">
    <location>
        <begin position="132"/>
        <end position="180"/>
    </location>
</feature>
<dbReference type="RefSeq" id="WP_267622345.1">
    <property type="nucleotide sequence ID" value="NZ_JAODIW010000006.1"/>
</dbReference>
<name>A0ABD5P9J9_9EURY</name>
<protein>
    <recommendedName>
        <fullName evidence="2">DUF8135 domain-containing protein</fullName>
    </recommendedName>
</protein>
<evidence type="ECO:0000313" key="4">
    <source>
        <dbReference type="Proteomes" id="UP001595921"/>
    </source>
</evidence>
<accession>A0ABD5P9J9</accession>
<organism evidence="3 4">
    <name type="scientific">Halobium salinum</name>
    <dbReference type="NCBI Taxonomy" id="1364940"/>
    <lineage>
        <taxon>Archaea</taxon>
        <taxon>Methanobacteriati</taxon>
        <taxon>Methanobacteriota</taxon>
        <taxon>Stenosarchaea group</taxon>
        <taxon>Halobacteria</taxon>
        <taxon>Halobacteriales</taxon>
        <taxon>Haloferacaceae</taxon>
        <taxon>Halobium</taxon>
    </lineage>
</organism>
<comment type="caution">
    <text evidence="3">The sequence shown here is derived from an EMBL/GenBank/DDBJ whole genome shotgun (WGS) entry which is preliminary data.</text>
</comment>
<evidence type="ECO:0000313" key="3">
    <source>
        <dbReference type="EMBL" id="MFC4357357.1"/>
    </source>
</evidence>
<dbReference type="Proteomes" id="UP001595921">
    <property type="component" value="Unassembled WGS sequence"/>
</dbReference>
<dbReference type="AlphaFoldDB" id="A0ABD5P9J9"/>
<reference evidence="3 4" key="1">
    <citation type="journal article" date="2019" name="Int. J. Syst. Evol. Microbiol.">
        <title>The Global Catalogue of Microorganisms (GCM) 10K type strain sequencing project: providing services to taxonomists for standard genome sequencing and annotation.</title>
        <authorList>
            <consortium name="The Broad Institute Genomics Platform"/>
            <consortium name="The Broad Institute Genome Sequencing Center for Infectious Disease"/>
            <person name="Wu L."/>
            <person name="Ma J."/>
        </authorList>
    </citation>
    <scope>NUCLEOTIDE SEQUENCE [LARGE SCALE GENOMIC DNA]</scope>
    <source>
        <strain evidence="3 4">CGMCC 1.12553</strain>
    </source>
</reference>
<evidence type="ECO:0000259" key="2">
    <source>
        <dbReference type="Pfam" id="PF26456"/>
    </source>
</evidence>
<feature type="compositionally biased region" description="Acidic residues" evidence="1">
    <location>
        <begin position="1"/>
        <end position="12"/>
    </location>
</feature>
<dbReference type="InterPro" id="IPR058448">
    <property type="entry name" value="DUF8135"/>
</dbReference>
<dbReference type="Pfam" id="PF26456">
    <property type="entry name" value="DUF8135"/>
    <property type="match status" value="1"/>
</dbReference>
<keyword evidence="4" id="KW-1185">Reference proteome</keyword>
<proteinExistence type="predicted"/>
<feature type="compositionally biased region" description="Basic and acidic residues" evidence="1">
    <location>
        <begin position="72"/>
        <end position="87"/>
    </location>
</feature>
<feature type="region of interest" description="Disordered" evidence="1">
    <location>
        <begin position="1"/>
        <end position="94"/>
    </location>
</feature>
<sequence>MSDDREVEELIEEVPSAETGVESGVGSGPQSEGSESTSPDSASPEPTASESTPASEHERDPAADPPLDGLADDVRRRRASPEDREGDAADEFFESVEVEAVDTDAVWADLFADAGVVGPVDAVDADGSDPEHVVDKRAFCQRCPHFTDPPVSACSHDRAEVVEVVDFDRFRVRACPMVAEYGGEDGPGSIPRTE</sequence>
<gene>
    <name evidence="3" type="ORF">ACFO0N_05265</name>
</gene>
<dbReference type="EMBL" id="JBHSDS010000003">
    <property type="protein sequence ID" value="MFC4357357.1"/>
    <property type="molecule type" value="Genomic_DNA"/>
</dbReference>
<evidence type="ECO:0000256" key="1">
    <source>
        <dbReference type="SAM" id="MobiDB-lite"/>
    </source>
</evidence>